<sequence>MSEQDDAGFPDELLDSVDDLIDAYGADDVAEIVAQAVEADMALVEQAIVFLNVAAQSERAPSVCTPSGALRPLTLDPTTSGVWLWSAAAWLPAPYAGAEGATQAYRSGRPPPPGAPCGISRRRPGGSGR</sequence>
<organism evidence="2 3">
    <name type="scientific">Streptomyces toxytricini</name>
    <name type="common">Actinomyces toxytricini</name>
    <dbReference type="NCBI Taxonomy" id="67369"/>
    <lineage>
        <taxon>Bacteria</taxon>
        <taxon>Bacillati</taxon>
        <taxon>Actinomycetota</taxon>
        <taxon>Actinomycetes</taxon>
        <taxon>Kitasatosporales</taxon>
        <taxon>Streptomycetaceae</taxon>
        <taxon>Streptomyces</taxon>
    </lineage>
</organism>
<accession>A0ABW8EQX5</accession>
<keyword evidence="3" id="KW-1185">Reference proteome</keyword>
<name>A0ABW8EQX5_STRT5</name>
<gene>
    <name evidence="2" type="ORF">ACIO7M_31790</name>
</gene>
<evidence type="ECO:0000313" key="2">
    <source>
        <dbReference type="EMBL" id="MFJ2825661.1"/>
    </source>
</evidence>
<feature type="region of interest" description="Disordered" evidence="1">
    <location>
        <begin position="101"/>
        <end position="129"/>
    </location>
</feature>
<dbReference type="RefSeq" id="WP_402387274.1">
    <property type="nucleotide sequence ID" value="NZ_JBIUYY010000019.1"/>
</dbReference>
<evidence type="ECO:0000313" key="3">
    <source>
        <dbReference type="Proteomes" id="UP001617351"/>
    </source>
</evidence>
<feature type="compositionally biased region" description="Basic residues" evidence="1">
    <location>
        <begin position="120"/>
        <end position="129"/>
    </location>
</feature>
<comment type="caution">
    <text evidence="2">The sequence shown here is derived from an EMBL/GenBank/DDBJ whole genome shotgun (WGS) entry which is preliminary data.</text>
</comment>
<proteinExistence type="predicted"/>
<dbReference type="Proteomes" id="UP001617351">
    <property type="component" value="Unassembled WGS sequence"/>
</dbReference>
<evidence type="ECO:0000256" key="1">
    <source>
        <dbReference type="SAM" id="MobiDB-lite"/>
    </source>
</evidence>
<dbReference type="EMBL" id="JBIUYY010000019">
    <property type="protein sequence ID" value="MFJ2825661.1"/>
    <property type="molecule type" value="Genomic_DNA"/>
</dbReference>
<protein>
    <submittedName>
        <fullName evidence="2">Uncharacterized protein</fullName>
    </submittedName>
</protein>
<reference evidence="2 3" key="1">
    <citation type="submission" date="2024-10" db="EMBL/GenBank/DDBJ databases">
        <title>The Natural Products Discovery Center: Release of the First 8490 Sequenced Strains for Exploring Actinobacteria Biosynthetic Diversity.</title>
        <authorList>
            <person name="Kalkreuter E."/>
            <person name="Kautsar S.A."/>
            <person name="Yang D."/>
            <person name="Bader C.D."/>
            <person name="Teijaro C.N."/>
            <person name="Fluegel L."/>
            <person name="Davis C.M."/>
            <person name="Simpson J.R."/>
            <person name="Lauterbach L."/>
            <person name="Steele A.D."/>
            <person name="Gui C."/>
            <person name="Meng S."/>
            <person name="Li G."/>
            <person name="Viehrig K."/>
            <person name="Ye F."/>
            <person name="Su P."/>
            <person name="Kiefer A.F."/>
            <person name="Nichols A."/>
            <person name="Cepeda A.J."/>
            <person name="Yan W."/>
            <person name="Fan B."/>
            <person name="Jiang Y."/>
            <person name="Adhikari A."/>
            <person name="Zheng C.-J."/>
            <person name="Schuster L."/>
            <person name="Cowan T.M."/>
            <person name="Smanski M.J."/>
            <person name="Chevrette M.G."/>
            <person name="De Carvalho L.P.S."/>
            <person name="Shen B."/>
        </authorList>
    </citation>
    <scope>NUCLEOTIDE SEQUENCE [LARGE SCALE GENOMIC DNA]</scope>
    <source>
        <strain evidence="2 3">NPDC087220</strain>
    </source>
</reference>